<dbReference type="CDD" id="cd17928">
    <property type="entry name" value="DEXDc_SecA"/>
    <property type="match status" value="1"/>
</dbReference>
<dbReference type="InterPro" id="IPR000185">
    <property type="entry name" value="SecA"/>
</dbReference>
<name>W7TYL7_9STRA</name>
<sequence>MIEAMHPLAESSHASPSAAAPPPRNTHRIALFLLTFLSFICSSTSFFTAFPASFTRPSPWSVTRRHAAPLFRGVLTMGLLDGLKKAMTSAGVASGAIDTSMNGPPEMENAALIKQYEERVVRINAMEDAFEKLSDEELRAKTTEFQRLIREGKEDVTGPLLEEAFAVVREAAWRVLQLRHYDVQLMGGMALNEGRLAEMATGEGKTLVATLPAYLNGLTGNGAFLVTANDYLARRDAELMGQVHRFLGLSVGLIQTGMTYPERREAYACDVTYVTNVELGFDYLRDNLALTEDETVLRARPLERAFCLVDEADSILIDEARTPLIISKQINAPQPKYGAAKKLVDFLKPGVHYEVDEKAQNVVLTDQGVKDCEKVLGKSLFDLQDPWMSFVTNGLKAKELLTRDKDYIVRGQDIAIVDRFSGRVLEGRKYSDGLQQSIQIKEGLPCSSQSQVIATITYQSLFRLFYKLAGMTGTALTDYKDFVTTYNLPVVAIPTALPNARKDYPDAIFRSKEGKLRALLRETRRAHKTGQPILIGTTSVETSELIADALQELNISCKVLNARPENIEKESQIVAQAGRLGAVTVATNMAGRGTDILLGGNPALMARIKLKLELARGVLGSQAGAEAMDDFFPVELSPAADQLIQAAVALAKEIGAEGMSLFKIEEIVAVAAENSPVTNPVLLALRDAYDEVKRQYQDVLADEKVQVKRLGGLYVLGTERHESRRIDNQLRGRAGRQGDSGATRFFLSLEDDVFRIFGGDKIQSVMDTFRVGDDLPIESPTVSEALDKVQQQVESYYFDIRQKLLAFDNVISKQRQELYEIRAAIVAHDAAQLHTMMRDFARQTTEDIVDANFETEKRSKIVEKVRQFFPTLGPVDEKEIMKMTRQQTSACMHEAVDKTLERKKADLATHKAELYAETVRYLTLLQIDNLWAQQLEALEQLKEISVLQRFKGADPMLEYEKRTSAFFRDLIGNVRRNTVYSLFQYQPKGTASGGGETVAK</sequence>
<evidence type="ECO:0000256" key="2">
    <source>
        <dbReference type="ARBA" id="ARBA00007650"/>
    </source>
</evidence>
<dbReference type="InterPro" id="IPR011130">
    <property type="entry name" value="SecA_preprotein_X-link_dom"/>
</dbReference>
<dbReference type="PROSITE" id="PS51196">
    <property type="entry name" value="SECA_MOTOR_DEAD"/>
    <property type="match status" value="1"/>
</dbReference>
<dbReference type="PANTHER" id="PTHR30612:SF0">
    <property type="entry name" value="CHLOROPLAST PROTEIN-TRANSPORTING ATPASE"/>
    <property type="match status" value="1"/>
</dbReference>
<dbReference type="GO" id="GO:0005524">
    <property type="term" value="F:ATP binding"/>
    <property type="evidence" value="ECO:0007669"/>
    <property type="project" value="UniProtKB-KW"/>
</dbReference>
<keyword evidence="3 10" id="KW-0813">Transport</keyword>
<proteinExistence type="inferred from homology"/>
<keyword evidence="5 10" id="KW-0067">ATP-binding</keyword>
<evidence type="ECO:0000259" key="13">
    <source>
        <dbReference type="PROSITE" id="PS51196"/>
    </source>
</evidence>
<keyword evidence="9 11" id="KW-0472">Membrane</keyword>
<dbReference type="Proteomes" id="UP000019335">
    <property type="component" value="Chromosome 11"/>
</dbReference>
<dbReference type="HAMAP" id="MF_01382">
    <property type="entry name" value="SecA"/>
    <property type="match status" value="1"/>
</dbReference>
<dbReference type="InterPro" id="IPR044722">
    <property type="entry name" value="SecA_SF2_C"/>
</dbReference>
<feature type="transmembrane region" description="Helical" evidence="11">
    <location>
        <begin position="29"/>
        <end position="50"/>
    </location>
</feature>
<dbReference type="GO" id="GO:0017038">
    <property type="term" value="P:protein import"/>
    <property type="evidence" value="ECO:0007669"/>
    <property type="project" value="InterPro"/>
</dbReference>
<dbReference type="OrthoDB" id="27934at2759"/>
<keyword evidence="7" id="KW-1278">Translocase</keyword>
<gene>
    <name evidence="14" type="primary">SecA</name>
    <name evidence="14" type="ORF">Naga_100005g3</name>
</gene>
<comment type="subcellular location">
    <subcellularLocation>
        <location evidence="1">Membrane</location>
        <topology evidence="1">Peripheral membrane protein</topology>
    </subcellularLocation>
</comment>
<keyword evidence="4 10" id="KW-0547">Nucleotide-binding</keyword>
<comment type="caution">
    <text evidence="14">The sequence shown here is derived from an EMBL/GenBank/DDBJ whole genome shotgun (WGS) entry which is preliminary data.</text>
</comment>
<evidence type="ECO:0000256" key="8">
    <source>
        <dbReference type="ARBA" id="ARBA00023010"/>
    </source>
</evidence>
<dbReference type="SMART" id="SM00957">
    <property type="entry name" value="SecA_DEAD"/>
    <property type="match status" value="1"/>
</dbReference>
<evidence type="ECO:0000256" key="5">
    <source>
        <dbReference type="ARBA" id="ARBA00022840"/>
    </source>
</evidence>
<dbReference type="SUPFAM" id="SSF52540">
    <property type="entry name" value="P-loop containing nucleoside triphosphate hydrolases"/>
    <property type="match status" value="2"/>
</dbReference>
<dbReference type="GO" id="GO:0006605">
    <property type="term" value="P:protein targeting"/>
    <property type="evidence" value="ECO:0007669"/>
    <property type="project" value="InterPro"/>
</dbReference>
<keyword evidence="11" id="KW-0812">Transmembrane</keyword>
<dbReference type="AlphaFoldDB" id="W7TYL7"/>
<evidence type="ECO:0000313" key="15">
    <source>
        <dbReference type="Proteomes" id="UP000019335"/>
    </source>
</evidence>
<dbReference type="Pfam" id="PF07516">
    <property type="entry name" value="SecA_SW"/>
    <property type="match status" value="1"/>
</dbReference>
<dbReference type="NCBIfam" id="NF009538">
    <property type="entry name" value="PRK12904.1"/>
    <property type="match status" value="1"/>
</dbReference>
<dbReference type="InterPro" id="IPR014018">
    <property type="entry name" value="SecA_motor_DEAD"/>
</dbReference>
<keyword evidence="15" id="KW-1185">Reference proteome</keyword>
<dbReference type="InterPro" id="IPR020937">
    <property type="entry name" value="SecA_CS"/>
</dbReference>
<keyword evidence="11" id="KW-1133">Transmembrane helix</keyword>
<dbReference type="GO" id="GO:0006886">
    <property type="term" value="P:intracellular protein transport"/>
    <property type="evidence" value="ECO:0007669"/>
    <property type="project" value="InterPro"/>
</dbReference>
<evidence type="ECO:0000256" key="11">
    <source>
        <dbReference type="SAM" id="Phobius"/>
    </source>
</evidence>
<evidence type="ECO:0000313" key="14">
    <source>
        <dbReference type="EMBL" id="EWM25469.1"/>
    </source>
</evidence>
<dbReference type="PROSITE" id="PS51192">
    <property type="entry name" value="HELICASE_ATP_BIND_1"/>
    <property type="match status" value="1"/>
</dbReference>
<evidence type="ECO:0000256" key="4">
    <source>
        <dbReference type="ARBA" id="ARBA00022741"/>
    </source>
</evidence>
<dbReference type="Gene3D" id="3.40.50.300">
    <property type="entry name" value="P-loop containing nucleotide triphosphate hydrolases"/>
    <property type="match status" value="2"/>
</dbReference>
<dbReference type="PRINTS" id="PR00906">
    <property type="entry name" value="SECA"/>
</dbReference>
<accession>W7TYL7</accession>
<evidence type="ECO:0000256" key="1">
    <source>
        <dbReference type="ARBA" id="ARBA00004170"/>
    </source>
</evidence>
<dbReference type="Pfam" id="PF21090">
    <property type="entry name" value="P-loop_SecA"/>
    <property type="match status" value="1"/>
</dbReference>
<feature type="domain" description="SecA family profile" evidence="13">
    <location>
        <begin position="98"/>
        <end position="778"/>
    </location>
</feature>
<dbReference type="PANTHER" id="PTHR30612">
    <property type="entry name" value="SECA INNER MEMBRANE COMPONENT OF SEC PROTEIN SECRETION SYSTEM"/>
    <property type="match status" value="1"/>
</dbReference>
<protein>
    <recommendedName>
        <fullName evidence="10">Protein translocase subunit SecA</fullName>
    </recommendedName>
</protein>
<dbReference type="InterPro" id="IPR036670">
    <property type="entry name" value="SecA_X-link_sf"/>
</dbReference>
<evidence type="ECO:0000256" key="3">
    <source>
        <dbReference type="ARBA" id="ARBA00022448"/>
    </source>
</evidence>
<dbReference type="InterPro" id="IPR027417">
    <property type="entry name" value="P-loop_NTPase"/>
</dbReference>
<evidence type="ECO:0000256" key="9">
    <source>
        <dbReference type="ARBA" id="ARBA00023136"/>
    </source>
</evidence>
<dbReference type="SUPFAM" id="SSF81767">
    <property type="entry name" value="Pre-protein crosslinking domain of SecA"/>
    <property type="match status" value="1"/>
</dbReference>
<keyword evidence="8 10" id="KW-0811">Translocation</keyword>
<dbReference type="Pfam" id="PF01043">
    <property type="entry name" value="SecA_PP_bind"/>
    <property type="match status" value="1"/>
</dbReference>
<dbReference type="Gene3D" id="3.90.1440.10">
    <property type="entry name" value="SecA, preprotein cross-linking domain"/>
    <property type="match status" value="1"/>
</dbReference>
<evidence type="ECO:0000259" key="12">
    <source>
        <dbReference type="PROSITE" id="PS51192"/>
    </source>
</evidence>
<dbReference type="EMBL" id="AZIL01000936">
    <property type="protein sequence ID" value="EWM25469.1"/>
    <property type="molecule type" value="Genomic_DNA"/>
</dbReference>
<dbReference type="SUPFAM" id="SSF81886">
    <property type="entry name" value="Helical scaffold and wing domains of SecA"/>
    <property type="match status" value="1"/>
</dbReference>
<feature type="domain" description="Helicase ATP-binding" evidence="12">
    <location>
        <begin position="186"/>
        <end position="327"/>
    </location>
</feature>
<dbReference type="InterPro" id="IPR014001">
    <property type="entry name" value="Helicase_ATP-bd"/>
</dbReference>
<organism evidence="14 15">
    <name type="scientific">Nannochloropsis gaditana</name>
    <dbReference type="NCBI Taxonomy" id="72520"/>
    <lineage>
        <taxon>Eukaryota</taxon>
        <taxon>Sar</taxon>
        <taxon>Stramenopiles</taxon>
        <taxon>Ochrophyta</taxon>
        <taxon>Eustigmatophyceae</taxon>
        <taxon>Eustigmatales</taxon>
        <taxon>Monodopsidaceae</taxon>
        <taxon>Nannochloropsis</taxon>
    </lineage>
</organism>
<evidence type="ECO:0000256" key="10">
    <source>
        <dbReference type="RuleBase" id="RU003874"/>
    </source>
</evidence>
<dbReference type="CDD" id="cd18803">
    <property type="entry name" value="SF2_C_secA"/>
    <property type="match status" value="1"/>
</dbReference>
<dbReference type="Gene3D" id="1.10.3060.10">
    <property type="entry name" value="Helical scaffold and wing domains of SecA"/>
    <property type="match status" value="1"/>
</dbReference>
<reference evidence="14 15" key="1">
    <citation type="journal article" date="2014" name="Mol. Plant">
        <title>Chromosome Scale Genome Assembly and Transcriptome Profiling of Nannochloropsis gaditana in Nitrogen Depletion.</title>
        <authorList>
            <person name="Corteggiani Carpinelli E."/>
            <person name="Telatin A."/>
            <person name="Vitulo N."/>
            <person name="Forcato C."/>
            <person name="D'Angelo M."/>
            <person name="Schiavon R."/>
            <person name="Vezzi A."/>
            <person name="Giacometti G.M."/>
            <person name="Morosinotto T."/>
            <person name="Valle G."/>
        </authorList>
    </citation>
    <scope>NUCLEOTIDE SEQUENCE [LARGE SCALE GENOMIC DNA]</scope>
    <source>
        <strain evidence="14 15">B-31</strain>
    </source>
</reference>
<dbReference type="NCBIfam" id="TIGR00963">
    <property type="entry name" value="secA"/>
    <property type="match status" value="1"/>
</dbReference>
<evidence type="ECO:0000256" key="7">
    <source>
        <dbReference type="ARBA" id="ARBA00022967"/>
    </source>
</evidence>
<dbReference type="InterPro" id="IPR036266">
    <property type="entry name" value="SecA_Wing/Scaffold_sf"/>
</dbReference>
<keyword evidence="6 10" id="KW-0653">Protein transport</keyword>
<dbReference type="Pfam" id="PF07517">
    <property type="entry name" value="SecA_DEAD"/>
    <property type="match status" value="1"/>
</dbReference>
<dbReference type="InterPro" id="IPR011115">
    <property type="entry name" value="SecA_DEAD"/>
</dbReference>
<dbReference type="SMART" id="SM00958">
    <property type="entry name" value="SecA_PP_bind"/>
    <property type="match status" value="1"/>
</dbReference>
<dbReference type="GO" id="GO:0016020">
    <property type="term" value="C:membrane"/>
    <property type="evidence" value="ECO:0007669"/>
    <property type="project" value="UniProtKB-SubCell"/>
</dbReference>
<dbReference type="PROSITE" id="PS01312">
    <property type="entry name" value="SECA"/>
    <property type="match status" value="1"/>
</dbReference>
<dbReference type="InterPro" id="IPR011116">
    <property type="entry name" value="SecA_Wing/Scaffold"/>
</dbReference>
<comment type="similarity">
    <text evidence="2 10">Belongs to the SecA family.</text>
</comment>
<evidence type="ECO:0000256" key="6">
    <source>
        <dbReference type="ARBA" id="ARBA00022927"/>
    </source>
</evidence>